<dbReference type="PANTHER" id="PTHR46663">
    <property type="entry name" value="DIGUANYLATE CYCLASE DGCT-RELATED"/>
    <property type="match status" value="1"/>
</dbReference>
<evidence type="ECO:0000313" key="1">
    <source>
        <dbReference type="EMBL" id="ALV05333.1"/>
    </source>
</evidence>
<dbReference type="InterPro" id="IPR054327">
    <property type="entry name" value="His-kinase-like_sensor"/>
</dbReference>
<accession>A0A0U3DX15</accession>
<dbReference type="CDD" id="cd00130">
    <property type="entry name" value="PAS"/>
    <property type="match status" value="1"/>
</dbReference>
<dbReference type="STRING" id="76731.RD2015_837"/>
<reference evidence="1 2" key="1">
    <citation type="submission" date="2015-12" db="EMBL/GenBank/DDBJ databases">
        <title>Complete genome of Roseateles depolymerans KCTC 42856.</title>
        <authorList>
            <person name="Kim K.M."/>
        </authorList>
    </citation>
    <scope>NUCLEOTIDE SEQUENCE [LARGE SCALE GENOMIC DNA]</scope>
    <source>
        <strain evidence="1 2">KCTC 42856</strain>
    </source>
</reference>
<dbReference type="CDD" id="cd12914">
    <property type="entry name" value="PDC1_DGC_like"/>
    <property type="match status" value="1"/>
</dbReference>
<proteinExistence type="predicted"/>
<dbReference type="InterPro" id="IPR052163">
    <property type="entry name" value="DGC-Regulatory_Protein"/>
</dbReference>
<dbReference type="NCBIfam" id="TIGR00229">
    <property type="entry name" value="sensory_box"/>
    <property type="match status" value="1"/>
</dbReference>
<dbReference type="PATRIC" id="fig|76731.3.peg.850"/>
<dbReference type="Pfam" id="PF00990">
    <property type="entry name" value="GGDEF"/>
    <property type="match status" value="1"/>
</dbReference>
<dbReference type="OrthoDB" id="9813903at2"/>
<dbReference type="SUPFAM" id="SSF55073">
    <property type="entry name" value="Nucleotide cyclase"/>
    <property type="match status" value="1"/>
</dbReference>
<dbReference type="Pfam" id="PF08447">
    <property type="entry name" value="PAS_3"/>
    <property type="match status" value="1"/>
</dbReference>
<dbReference type="SUPFAM" id="SSF55785">
    <property type="entry name" value="PYP-like sensor domain (PAS domain)"/>
    <property type="match status" value="1"/>
</dbReference>
<dbReference type="NCBIfam" id="TIGR00254">
    <property type="entry name" value="GGDEF"/>
    <property type="match status" value="1"/>
</dbReference>
<dbReference type="RefSeq" id="WP_058933821.1">
    <property type="nucleotide sequence ID" value="NZ_CP013729.1"/>
</dbReference>
<dbReference type="FunFam" id="3.30.70.270:FF:000001">
    <property type="entry name" value="Diguanylate cyclase domain protein"/>
    <property type="match status" value="1"/>
</dbReference>
<dbReference type="InterPro" id="IPR013655">
    <property type="entry name" value="PAS_fold_3"/>
</dbReference>
<dbReference type="PROSITE" id="PS50112">
    <property type="entry name" value="PAS"/>
    <property type="match status" value="1"/>
</dbReference>
<dbReference type="Gene3D" id="3.30.70.270">
    <property type="match status" value="1"/>
</dbReference>
<sequence length="635" mass="70301">MPKFPLLFRQRPGRMTAWLVLGNVLVIAALAAMTVLSLRSQWQTEETRASETTDNLAQSLSIEVGAELRNADNALSTIALRFRSARLSREHEDSLMRILSEQESLLPQVASLSITDIYGHVIAGDGAGEKPINVFDRPYFAQAMMSPDMVVSEPLQSRYDGQWCIVLARRLINHDGQFAGITFAVMSAQHFVDRFSALALGTSGAVSLRTDSLNLIARHSASEPGTTRGFGARNLSTAMLHSLAAHPDHGIYRSYVALDNVERITAYRRVARYPVIVFTGVSSQDYLAPWWRQVWQQSLLAALVALAVAGASWLIHRHQRTVQVHQAALASVARQQQMMLQNDLIGMVRLQQGRAVWCNPALERMFGYDSGELQDHASRLLFLTDEDHLRVASVGSAAIRAGASYRVQLPMRRKDGSAFWVDVSGMVMSETESLWMLVDIDKLKRSEESAQQQATRDALTELPNRRMLEERLAETLLNARRSGEGFTLCYLDLDGFKPVNDRHGHEAGDEVLRQVAQRLQELVRNKDVVARMGGDEFAILLPGLARAADAEQLLQRVLFSIQRRIQLDTGESVSVNASIGAVIGSGADLGRDLLRAADEVMYEAKRRGKGRIQVAQPAQLRAATEADARDWAAAA</sequence>
<dbReference type="GO" id="GO:0003824">
    <property type="term" value="F:catalytic activity"/>
    <property type="evidence" value="ECO:0007669"/>
    <property type="project" value="UniProtKB-ARBA"/>
</dbReference>
<dbReference type="InterPro" id="IPR000014">
    <property type="entry name" value="PAS"/>
</dbReference>
<dbReference type="Proteomes" id="UP000060699">
    <property type="component" value="Chromosome"/>
</dbReference>
<dbReference type="SMART" id="SM00091">
    <property type="entry name" value="PAS"/>
    <property type="match status" value="1"/>
</dbReference>
<dbReference type="EMBL" id="CP013729">
    <property type="protein sequence ID" value="ALV05333.1"/>
    <property type="molecule type" value="Genomic_DNA"/>
</dbReference>
<keyword evidence="2" id="KW-1185">Reference proteome</keyword>
<dbReference type="Pfam" id="PF22588">
    <property type="entry name" value="dCache_1_like"/>
    <property type="match status" value="1"/>
</dbReference>
<dbReference type="InterPro" id="IPR035965">
    <property type="entry name" value="PAS-like_dom_sf"/>
</dbReference>
<organism evidence="1 2">
    <name type="scientific">Roseateles depolymerans</name>
    <dbReference type="NCBI Taxonomy" id="76731"/>
    <lineage>
        <taxon>Bacteria</taxon>
        <taxon>Pseudomonadati</taxon>
        <taxon>Pseudomonadota</taxon>
        <taxon>Betaproteobacteria</taxon>
        <taxon>Burkholderiales</taxon>
        <taxon>Sphaerotilaceae</taxon>
        <taxon>Roseateles</taxon>
    </lineage>
</organism>
<protein>
    <submittedName>
        <fullName evidence="1">Diguanylate cyclase</fullName>
    </submittedName>
</protein>
<dbReference type="KEGG" id="rdp:RD2015_837"/>
<gene>
    <name evidence="1" type="ORF">RD2015_837</name>
</gene>
<dbReference type="Gene3D" id="3.30.450.20">
    <property type="entry name" value="PAS domain"/>
    <property type="match status" value="3"/>
</dbReference>
<dbReference type="InterPro" id="IPR000160">
    <property type="entry name" value="GGDEF_dom"/>
</dbReference>
<dbReference type="AlphaFoldDB" id="A0A0U3DX15"/>
<dbReference type="PROSITE" id="PS50887">
    <property type="entry name" value="GGDEF"/>
    <property type="match status" value="1"/>
</dbReference>
<dbReference type="PANTHER" id="PTHR46663:SF2">
    <property type="entry name" value="GGDEF DOMAIN-CONTAINING PROTEIN"/>
    <property type="match status" value="1"/>
</dbReference>
<evidence type="ECO:0000313" key="2">
    <source>
        <dbReference type="Proteomes" id="UP000060699"/>
    </source>
</evidence>
<name>A0A0U3DX15_9BURK</name>
<dbReference type="CDD" id="cd12915">
    <property type="entry name" value="PDC2_DGC_like"/>
    <property type="match status" value="1"/>
</dbReference>
<dbReference type="CDD" id="cd01949">
    <property type="entry name" value="GGDEF"/>
    <property type="match status" value="1"/>
</dbReference>
<dbReference type="InterPro" id="IPR043128">
    <property type="entry name" value="Rev_trsase/Diguanyl_cyclase"/>
</dbReference>
<dbReference type="InterPro" id="IPR029787">
    <property type="entry name" value="Nucleotide_cyclase"/>
</dbReference>
<dbReference type="SMART" id="SM00267">
    <property type="entry name" value="GGDEF"/>
    <property type="match status" value="1"/>
</dbReference>